<keyword evidence="1" id="KW-1133">Transmembrane helix</keyword>
<keyword evidence="1" id="KW-0472">Membrane</keyword>
<evidence type="ECO:0000313" key="3">
    <source>
        <dbReference type="Proteomes" id="UP000294621"/>
    </source>
</evidence>
<organism evidence="2 3">
    <name type="scientific">Arthrobacter nitrophenolicus</name>
    <dbReference type="NCBI Taxonomy" id="683150"/>
    <lineage>
        <taxon>Bacteria</taxon>
        <taxon>Bacillati</taxon>
        <taxon>Actinomycetota</taxon>
        <taxon>Actinomycetes</taxon>
        <taxon>Micrococcales</taxon>
        <taxon>Micrococcaceae</taxon>
        <taxon>Arthrobacter</taxon>
    </lineage>
</organism>
<comment type="caution">
    <text evidence="2">The sequence shown here is derived from an EMBL/GenBank/DDBJ whole genome shotgun (WGS) entry which is preliminary data.</text>
</comment>
<evidence type="ECO:0000256" key="1">
    <source>
        <dbReference type="SAM" id="Phobius"/>
    </source>
</evidence>
<protein>
    <submittedName>
        <fullName evidence="2">Uncharacterized protein</fullName>
    </submittedName>
</protein>
<evidence type="ECO:0000313" key="2">
    <source>
        <dbReference type="EMBL" id="TDL40027.1"/>
    </source>
</evidence>
<accession>A0A4R5Y880</accession>
<keyword evidence="1" id="KW-0812">Transmembrane</keyword>
<gene>
    <name evidence="2" type="ORF">E2R57_06105</name>
</gene>
<feature type="transmembrane region" description="Helical" evidence="1">
    <location>
        <begin position="201"/>
        <end position="224"/>
    </location>
</feature>
<dbReference type="OrthoDB" id="4935330at2"/>
<name>A0A4R5Y880_9MICC</name>
<feature type="transmembrane region" description="Helical" evidence="1">
    <location>
        <begin position="134"/>
        <end position="159"/>
    </location>
</feature>
<feature type="transmembrane region" description="Helical" evidence="1">
    <location>
        <begin position="236"/>
        <end position="256"/>
    </location>
</feature>
<dbReference type="EMBL" id="SMZQ01000002">
    <property type="protein sequence ID" value="TDL40027.1"/>
    <property type="molecule type" value="Genomic_DNA"/>
</dbReference>
<dbReference type="AlphaFoldDB" id="A0A4R5Y880"/>
<feature type="transmembrane region" description="Helical" evidence="1">
    <location>
        <begin position="99"/>
        <end position="122"/>
    </location>
</feature>
<dbReference type="Proteomes" id="UP000294621">
    <property type="component" value="Unassembled WGS sequence"/>
</dbReference>
<feature type="transmembrane region" description="Helical" evidence="1">
    <location>
        <begin position="75"/>
        <end position="93"/>
    </location>
</feature>
<proteinExistence type="predicted"/>
<feature type="transmembrane region" description="Helical" evidence="1">
    <location>
        <begin position="171"/>
        <end position="194"/>
    </location>
</feature>
<dbReference type="RefSeq" id="WP_133347298.1">
    <property type="nucleotide sequence ID" value="NZ_SMZQ01000002.1"/>
</dbReference>
<reference evidence="2 3" key="1">
    <citation type="submission" date="2019-03" db="EMBL/GenBank/DDBJ databases">
        <title>Genome Sequencing and Assembly of Various Microbes Isolated from Partially Reclaimed Soil and Acid Mine Drainage (AMD) Site.</title>
        <authorList>
            <person name="Steinbock B."/>
            <person name="Bechtold R."/>
            <person name="Sevigny J.L."/>
            <person name="Thomas D."/>
            <person name="Cuthill L.R."/>
            <person name="Aveiro Johannsen E.J."/>
            <person name="Thomas K."/>
            <person name="Ghosh A."/>
        </authorList>
    </citation>
    <scope>NUCLEOTIDE SEQUENCE [LARGE SCALE GENOMIC DNA]</scope>
    <source>
        <strain evidence="2 3">S-A1</strain>
    </source>
</reference>
<sequence length="281" mass="30158">MLSHVRLHRILWAVTAAPTLAVAAAGAARPEIYSGVVSRELIPGAFSQDLLSLAAGLGLAYLAIAAGPGKTRHHIAALGILGYLFYAYGIYVIERAYNGLYLAYMGIFALAFWCMVLAGAHFRRDLPPPALPKGIRLLSASGAILQPLIFYPLWIAMLLPLMSSGEQIDSLYSIFILDLCFIMPGFLILSVLTFRNRAVGLLLLPALHVLGFTLIFSLAIGELAKPLFGVPLSPPALWPPLALSLLFLVLGILHLAKLRPGSAAPGDASTPGGRRVLWDDR</sequence>
<feature type="transmembrane region" description="Helical" evidence="1">
    <location>
        <begin position="50"/>
        <end position="68"/>
    </location>
</feature>